<dbReference type="Proteomes" id="UP000294644">
    <property type="component" value="Unassembled WGS sequence"/>
</dbReference>
<evidence type="ECO:0000313" key="2">
    <source>
        <dbReference type="Proteomes" id="UP000294644"/>
    </source>
</evidence>
<dbReference type="EMBL" id="SMFN01000013">
    <property type="protein sequence ID" value="TDE03035.1"/>
    <property type="molecule type" value="Genomic_DNA"/>
</dbReference>
<organism evidence="1 2">
    <name type="scientific">Flavobacterium sandaracinum</name>
    <dbReference type="NCBI Taxonomy" id="2541733"/>
    <lineage>
        <taxon>Bacteria</taxon>
        <taxon>Pseudomonadati</taxon>
        <taxon>Bacteroidota</taxon>
        <taxon>Flavobacteriia</taxon>
        <taxon>Flavobacteriales</taxon>
        <taxon>Flavobacteriaceae</taxon>
        <taxon>Flavobacterium</taxon>
    </lineage>
</organism>
<name>A0A4R5CYJ3_9FLAO</name>
<gene>
    <name evidence="1" type="ORF">E0F91_11700</name>
</gene>
<protein>
    <submittedName>
        <fullName evidence="1">Uncharacterized protein</fullName>
    </submittedName>
</protein>
<reference evidence="1 2" key="1">
    <citation type="submission" date="2019-03" db="EMBL/GenBank/DDBJ databases">
        <title>Flavobacterium LB-D12 sp. nov., isolated from arctic soil.</title>
        <authorList>
            <person name="Chaudhary D.K."/>
        </authorList>
    </citation>
    <scope>NUCLEOTIDE SEQUENCE [LARGE SCALE GENOMIC DNA]</scope>
    <source>
        <strain evidence="1 2">LB-D12</strain>
    </source>
</reference>
<dbReference type="AlphaFoldDB" id="A0A4R5CYJ3"/>
<evidence type="ECO:0000313" key="1">
    <source>
        <dbReference type="EMBL" id="TDE03035.1"/>
    </source>
</evidence>
<dbReference type="OrthoDB" id="1312888at2"/>
<sequence>MNNQLQNIYQSYELLLPSKEDGMVIFLLHQKIKDREIEEPFSYGDFRQVVKEVADWSPGGIPRSETLLKNFLNNFIERPADQKNGYKLTEYALKFIAIVDHKLNNPYRTFPLRKSFEKYTTFQATEIQDIVELERWFEQGFNNITRQNIIDHLEALKDVVSQSVKELGQILQQENIDIVQIVSEFAEIFTGLNEKTEEIRDTLRLGNRLERELQLVVDHFYAILDTSSNTEPKSDATLYKKVSKDYESAQKIQWEVNTFFMVVGGKIGQLREKIVFASNKLNDLQHNFHYQSSYKLNIKRMLHFVLTESRFTKDGPGLSACFPRKSIPYESFKITMVNHMEEFFPKKVMVTTTLIDKEYQESENAKIEKDIARQERIMELVSYYKELLALDKQMDFTEKFYHILEQDKDVEIALNVSYELLLFAHHSKQYKVTIDQNLLKNSKDKKIYSWQTDIVKR</sequence>
<comment type="caution">
    <text evidence="1">The sequence shown here is derived from an EMBL/GenBank/DDBJ whole genome shotgun (WGS) entry which is preliminary data.</text>
</comment>
<dbReference type="RefSeq" id="WP_132066680.1">
    <property type="nucleotide sequence ID" value="NZ_SMFN01000013.1"/>
</dbReference>
<proteinExistence type="predicted"/>
<keyword evidence="2" id="KW-1185">Reference proteome</keyword>
<accession>A0A4R5CYJ3</accession>